<gene>
    <name evidence="1" type="ORF">ADUPG1_004580</name>
</gene>
<organism evidence="1 2">
    <name type="scientific">Aduncisulcus paluster</name>
    <dbReference type="NCBI Taxonomy" id="2918883"/>
    <lineage>
        <taxon>Eukaryota</taxon>
        <taxon>Metamonada</taxon>
        <taxon>Carpediemonas-like organisms</taxon>
        <taxon>Aduncisulcus</taxon>
    </lineage>
</organism>
<protein>
    <submittedName>
        <fullName evidence="1">Uncharacterized protein</fullName>
    </submittedName>
</protein>
<accession>A0ABQ5K099</accession>
<evidence type="ECO:0000313" key="2">
    <source>
        <dbReference type="Proteomes" id="UP001057375"/>
    </source>
</evidence>
<evidence type="ECO:0000313" key="1">
    <source>
        <dbReference type="EMBL" id="GKT24243.1"/>
    </source>
</evidence>
<name>A0ABQ5K099_9EUKA</name>
<feature type="non-terminal residue" evidence="1">
    <location>
        <position position="81"/>
    </location>
</feature>
<reference evidence="1" key="1">
    <citation type="submission" date="2022-03" db="EMBL/GenBank/DDBJ databases">
        <title>Draft genome sequence of Aduncisulcus paluster, a free-living microaerophilic Fornicata.</title>
        <authorList>
            <person name="Yuyama I."/>
            <person name="Kume K."/>
            <person name="Tamura T."/>
            <person name="Inagaki Y."/>
            <person name="Hashimoto T."/>
        </authorList>
    </citation>
    <scope>NUCLEOTIDE SEQUENCE</scope>
    <source>
        <strain evidence="1">NY0171</strain>
    </source>
</reference>
<dbReference type="Gene3D" id="1.10.3210.10">
    <property type="entry name" value="Hypothetical protein af1432"/>
    <property type="match status" value="1"/>
</dbReference>
<sequence length="81" mass="9092">MLKCFNIVGLRSQDMVAIAEASYKAMHHTDEGEFIEPTLSKGQQIKITKMAAILKLAEALDISRKQKFRNIELTATGKKLK</sequence>
<dbReference type="EMBL" id="BQXS01006978">
    <property type="protein sequence ID" value="GKT24243.1"/>
    <property type="molecule type" value="Genomic_DNA"/>
</dbReference>
<comment type="caution">
    <text evidence="1">The sequence shown here is derived from an EMBL/GenBank/DDBJ whole genome shotgun (WGS) entry which is preliminary data.</text>
</comment>
<keyword evidence="2" id="KW-1185">Reference proteome</keyword>
<proteinExistence type="predicted"/>
<dbReference type="Proteomes" id="UP001057375">
    <property type="component" value="Unassembled WGS sequence"/>
</dbReference>